<feature type="signal peptide" evidence="5">
    <location>
        <begin position="1"/>
        <end position="20"/>
    </location>
</feature>
<dbReference type="InterPro" id="IPR045087">
    <property type="entry name" value="Cu-oxidase_fam"/>
</dbReference>
<dbReference type="STRING" id="747725.A0A168L023"/>
<evidence type="ECO:0000256" key="5">
    <source>
        <dbReference type="SAM" id="SignalP"/>
    </source>
</evidence>
<name>A0A168L023_MUCCL</name>
<keyword evidence="2" id="KW-0479">Metal-binding</keyword>
<dbReference type="CDD" id="cd04206">
    <property type="entry name" value="CuRO_1_LCC_like"/>
    <property type="match status" value="1"/>
</dbReference>
<gene>
    <name evidence="9" type="ORF">MUCCIDRAFT_142925</name>
</gene>
<dbReference type="PANTHER" id="PTHR11709:SF394">
    <property type="entry name" value="FI03373P-RELATED"/>
    <property type="match status" value="1"/>
</dbReference>
<dbReference type="GO" id="GO:0005507">
    <property type="term" value="F:copper ion binding"/>
    <property type="evidence" value="ECO:0007669"/>
    <property type="project" value="InterPro"/>
</dbReference>
<dbReference type="GO" id="GO:0016491">
    <property type="term" value="F:oxidoreductase activity"/>
    <property type="evidence" value="ECO:0007669"/>
    <property type="project" value="UniProtKB-KW"/>
</dbReference>
<evidence type="ECO:0000259" key="6">
    <source>
        <dbReference type="Pfam" id="PF00394"/>
    </source>
</evidence>
<dbReference type="Pfam" id="PF07732">
    <property type="entry name" value="Cu-oxidase_3"/>
    <property type="match status" value="1"/>
</dbReference>
<dbReference type="OrthoDB" id="2121828at2759"/>
<keyword evidence="4" id="KW-0186">Copper</keyword>
<accession>A0A168L023</accession>
<dbReference type="VEuPathDB" id="FungiDB:MUCCIDRAFT_142925"/>
<dbReference type="Gene3D" id="2.60.40.420">
    <property type="entry name" value="Cupredoxins - blue copper proteins"/>
    <property type="match status" value="3"/>
</dbReference>
<dbReference type="Proteomes" id="UP000077051">
    <property type="component" value="Unassembled WGS sequence"/>
</dbReference>
<reference evidence="9 10" key="1">
    <citation type="submission" date="2015-06" db="EMBL/GenBank/DDBJ databases">
        <title>Expansion of signal transduction pathways in fungi by whole-genome duplication.</title>
        <authorList>
            <consortium name="DOE Joint Genome Institute"/>
            <person name="Corrochano L.M."/>
            <person name="Kuo A."/>
            <person name="Marcet-Houben M."/>
            <person name="Polaino S."/>
            <person name="Salamov A."/>
            <person name="Villalobos J.M."/>
            <person name="Alvarez M.I."/>
            <person name="Avalos J."/>
            <person name="Benito E.P."/>
            <person name="Benoit I."/>
            <person name="Burger G."/>
            <person name="Camino L.P."/>
            <person name="Canovas D."/>
            <person name="Cerda-Olmedo E."/>
            <person name="Cheng J.-F."/>
            <person name="Dominguez A."/>
            <person name="Elias M."/>
            <person name="Eslava A.P."/>
            <person name="Glaser F."/>
            <person name="Grimwood J."/>
            <person name="Gutierrez G."/>
            <person name="Heitman J."/>
            <person name="Henrissat B."/>
            <person name="Iturriaga E.A."/>
            <person name="Lang B.F."/>
            <person name="Lavin J.L."/>
            <person name="Lee S."/>
            <person name="Li W."/>
            <person name="Lindquist E."/>
            <person name="Lopez-Garcia S."/>
            <person name="Luque E.M."/>
            <person name="Marcos A.T."/>
            <person name="Martin J."/>
            <person name="Mccluskey K."/>
            <person name="Medina H.R."/>
            <person name="Miralles-Duran A."/>
            <person name="Miyazaki A."/>
            <person name="Munoz-Torres E."/>
            <person name="Oguiza J.A."/>
            <person name="Ohm R."/>
            <person name="Olmedo M."/>
            <person name="Orejas M."/>
            <person name="Ortiz-Castellanos L."/>
            <person name="Pisabarro A.G."/>
            <person name="Rodriguez-Romero J."/>
            <person name="Ruiz-Herrera J."/>
            <person name="Ruiz-Vazquez R."/>
            <person name="Sanz C."/>
            <person name="Schackwitz W."/>
            <person name="Schmutz J."/>
            <person name="Shahriari M."/>
            <person name="Shelest E."/>
            <person name="Silva-Franco F."/>
            <person name="Soanes D."/>
            <person name="Syed K."/>
            <person name="Tagua V.G."/>
            <person name="Talbot N.J."/>
            <person name="Thon M."/>
            <person name="De Vries R.P."/>
            <person name="Wiebenga A."/>
            <person name="Yadav J.S."/>
            <person name="Braun E.L."/>
            <person name="Baker S."/>
            <person name="Garre V."/>
            <person name="Horwitz B."/>
            <person name="Torres-Martinez S."/>
            <person name="Idnurm A."/>
            <person name="Herrera-Estrella A."/>
            <person name="Gabaldon T."/>
            <person name="Grigoriev I.V."/>
        </authorList>
    </citation>
    <scope>NUCLEOTIDE SEQUENCE [LARGE SCALE GENOMIC DNA]</scope>
    <source>
        <strain evidence="9 10">CBS 277.49</strain>
    </source>
</reference>
<feature type="domain" description="Plastocyanin-like" evidence="8">
    <location>
        <begin position="29"/>
        <end position="145"/>
    </location>
</feature>
<feature type="domain" description="Plastocyanin-like" evidence="7">
    <location>
        <begin position="402"/>
        <end position="545"/>
    </location>
</feature>
<evidence type="ECO:0000256" key="3">
    <source>
        <dbReference type="ARBA" id="ARBA00023002"/>
    </source>
</evidence>
<keyword evidence="3" id="KW-0560">Oxidoreductase</keyword>
<evidence type="ECO:0000256" key="1">
    <source>
        <dbReference type="ARBA" id="ARBA00010609"/>
    </source>
</evidence>
<dbReference type="InterPro" id="IPR001117">
    <property type="entry name" value="Cu-oxidase_2nd"/>
</dbReference>
<evidence type="ECO:0000256" key="4">
    <source>
        <dbReference type="ARBA" id="ARBA00023008"/>
    </source>
</evidence>
<dbReference type="EMBL" id="AMYB01000004">
    <property type="protein sequence ID" value="OAD02978.1"/>
    <property type="molecule type" value="Genomic_DNA"/>
</dbReference>
<proteinExistence type="inferred from homology"/>
<dbReference type="SUPFAM" id="SSF49503">
    <property type="entry name" value="Cupredoxins"/>
    <property type="match status" value="3"/>
</dbReference>
<dbReference type="CDD" id="cd04205">
    <property type="entry name" value="CuRO_2_LCC_like"/>
    <property type="match status" value="1"/>
</dbReference>
<evidence type="ECO:0000313" key="10">
    <source>
        <dbReference type="Proteomes" id="UP000077051"/>
    </source>
</evidence>
<dbReference type="InterPro" id="IPR011707">
    <property type="entry name" value="Cu-oxidase-like_N"/>
</dbReference>
<feature type="chain" id="PRO_5007898611" evidence="5">
    <location>
        <begin position="21"/>
        <end position="556"/>
    </location>
</feature>
<comment type="similarity">
    <text evidence="1">Belongs to the multicopper oxidase family.</text>
</comment>
<dbReference type="InterPro" id="IPR008972">
    <property type="entry name" value="Cupredoxin"/>
</dbReference>
<evidence type="ECO:0000256" key="2">
    <source>
        <dbReference type="ARBA" id="ARBA00022723"/>
    </source>
</evidence>
<evidence type="ECO:0000259" key="8">
    <source>
        <dbReference type="Pfam" id="PF07732"/>
    </source>
</evidence>
<dbReference type="PANTHER" id="PTHR11709">
    <property type="entry name" value="MULTI-COPPER OXIDASE"/>
    <property type="match status" value="1"/>
</dbReference>
<protein>
    <submittedName>
        <fullName evidence="9">Multicopper oxidase</fullName>
    </submittedName>
</protein>
<dbReference type="Pfam" id="PF07731">
    <property type="entry name" value="Cu-oxidase_2"/>
    <property type="match status" value="1"/>
</dbReference>
<evidence type="ECO:0000313" key="9">
    <source>
        <dbReference type="EMBL" id="OAD02978.1"/>
    </source>
</evidence>
<dbReference type="InterPro" id="IPR011706">
    <property type="entry name" value="Cu-oxidase_C"/>
</dbReference>
<feature type="domain" description="Plastocyanin-like" evidence="6">
    <location>
        <begin position="167"/>
        <end position="324"/>
    </location>
</feature>
<organism evidence="9 10">
    <name type="scientific">Mucor lusitanicus CBS 277.49</name>
    <dbReference type="NCBI Taxonomy" id="747725"/>
    <lineage>
        <taxon>Eukaryota</taxon>
        <taxon>Fungi</taxon>
        <taxon>Fungi incertae sedis</taxon>
        <taxon>Mucoromycota</taxon>
        <taxon>Mucoromycotina</taxon>
        <taxon>Mucoromycetes</taxon>
        <taxon>Mucorales</taxon>
        <taxon>Mucorineae</taxon>
        <taxon>Mucoraceae</taxon>
        <taxon>Mucor</taxon>
    </lineage>
</organism>
<keyword evidence="5" id="KW-0732">Signal</keyword>
<sequence length="556" mass="63478">MKKHALIPLYITALITLTQAKLHHYEFNITSTYLNPDCHHQGYTVPLVNGQFPGPAIHVNQGDEVEILVRNLVQSHNTSIHYHGIRQIGTVEADGVPGITQHAISPNKTYLHKFKVHDQAGTYFYHAHVGLQDDSVKGAFIVYESDKANPASQRAELQAGPYKYKKDLILQMSEWWHDDLKSREDYYLSNQFKFDHGADSILINGRTVFDPNAKGLSEKNCQGYTTFDVEPNTAYRLRIIGATTFRTLAIGVKDHNMTLIEIDGELTHPYNTSYLEVAPGQRYSALLQTGDHPPGTTFAIGTSYVWRQRGHGITENGFGYIRYTAPSQKATLDPKDTNLFKPIHRWDQHALEPRAEWLGDRYAQDHPSNYQDQEVALSTSYMKMADNTTRYMVNNRIMSQSSVPRLLKYDTSKQTKMTANLEYNPHLDTYPIRANETIDLVFQNTVNPVGGCLIHPWHTHGHSHYLIASGEGKYEHARDKDIRNFKFPLYRDTTNAYPSLPTNDTDGCGWTKVRFIADNPGFWAVHCHITTHMIQGKMIVLEEAPELIQKYQRYKK</sequence>
<dbReference type="AlphaFoldDB" id="A0A168L023"/>
<evidence type="ECO:0000259" key="7">
    <source>
        <dbReference type="Pfam" id="PF07731"/>
    </source>
</evidence>
<dbReference type="Pfam" id="PF00394">
    <property type="entry name" value="Cu-oxidase"/>
    <property type="match status" value="1"/>
</dbReference>
<keyword evidence="10" id="KW-1185">Reference proteome</keyword>
<comment type="caution">
    <text evidence="9">The sequence shown here is derived from an EMBL/GenBank/DDBJ whole genome shotgun (WGS) entry which is preliminary data.</text>
</comment>